<dbReference type="PIRSF" id="PIRSF000654">
    <property type="entry name" value="Integrin-linked_kinase"/>
    <property type="match status" value="1"/>
</dbReference>
<gene>
    <name evidence="2" type="ORF">AAHA92_06009</name>
</gene>
<dbReference type="Proteomes" id="UP001567538">
    <property type="component" value="Unassembled WGS sequence"/>
</dbReference>
<protein>
    <recommendedName>
        <fullName evidence="1">Protein kinase domain-containing protein</fullName>
    </recommendedName>
</protein>
<dbReference type="PROSITE" id="PS00108">
    <property type="entry name" value="PROTEIN_KINASE_ST"/>
    <property type="match status" value="1"/>
</dbReference>
<dbReference type="InterPro" id="IPR001245">
    <property type="entry name" value="Ser-Thr/Tyr_kinase_cat_dom"/>
</dbReference>
<dbReference type="SMART" id="SM00220">
    <property type="entry name" value="S_TKc"/>
    <property type="match status" value="1"/>
</dbReference>
<reference evidence="2 3" key="1">
    <citation type="submission" date="2024-06" db="EMBL/GenBank/DDBJ databases">
        <title>A chromosome level genome sequence of Diviner's sage (Salvia divinorum).</title>
        <authorList>
            <person name="Ford S.A."/>
            <person name="Ro D.-K."/>
            <person name="Ness R.W."/>
            <person name="Phillips M.A."/>
        </authorList>
    </citation>
    <scope>NUCLEOTIDE SEQUENCE [LARGE SCALE GENOMIC DNA]</scope>
    <source>
        <strain evidence="2">SAF-2024a</strain>
        <tissue evidence="2">Leaf</tissue>
    </source>
</reference>
<sequence length="267" mass="30125">MIKITHIINSLAASTVNLPRRRLIGITMPIADFWKEALILSSLHHPNVVSFYGVVRNGPDGSLATVTEFMVNGSLKQFLQKKDRTIDRRKRLIIAMDASFGMEYLHGKNIVHFDLKCENLLVNMRDPHRPVCKIGDLGLSKVKQNTLVSGGVRGTLPWMTPKLLSGKSNMVTEKIDVYSFGIVMWELLTGDEPYTDICLKLSGYTRFSLWFVGGIVNNTLRPQIPTWCDPDWKLLMESCWGSDPAERPSFSEIAQKLRNMAASMNLK</sequence>
<dbReference type="Pfam" id="PF07714">
    <property type="entry name" value="PK_Tyr_Ser-Thr"/>
    <property type="match status" value="1"/>
</dbReference>
<evidence type="ECO:0000259" key="1">
    <source>
        <dbReference type="PROSITE" id="PS50011"/>
    </source>
</evidence>
<dbReference type="AlphaFoldDB" id="A0ABD1I5D6"/>
<evidence type="ECO:0000313" key="3">
    <source>
        <dbReference type="Proteomes" id="UP001567538"/>
    </source>
</evidence>
<organism evidence="2 3">
    <name type="scientific">Salvia divinorum</name>
    <name type="common">Maria pastora</name>
    <name type="synonym">Diviner's sage</name>
    <dbReference type="NCBI Taxonomy" id="28513"/>
    <lineage>
        <taxon>Eukaryota</taxon>
        <taxon>Viridiplantae</taxon>
        <taxon>Streptophyta</taxon>
        <taxon>Embryophyta</taxon>
        <taxon>Tracheophyta</taxon>
        <taxon>Spermatophyta</taxon>
        <taxon>Magnoliopsida</taxon>
        <taxon>eudicotyledons</taxon>
        <taxon>Gunneridae</taxon>
        <taxon>Pentapetalae</taxon>
        <taxon>asterids</taxon>
        <taxon>lamiids</taxon>
        <taxon>Lamiales</taxon>
        <taxon>Lamiaceae</taxon>
        <taxon>Nepetoideae</taxon>
        <taxon>Mentheae</taxon>
        <taxon>Salviinae</taxon>
        <taxon>Salvia</taxon>
        <taxon>Salvia subgen. Calosphace</taxon>
    </lineage>
</organism>
<dbReference type="InterPro" id="IPR008271">
    <property type="entry name" value="Ser/Thr_kinase_AS"/>
</dbReference>
<dbReference type="EMBL" id="JBEAFC010000003">
    <property type="protein sequence ID" value="KAL1563555.1"/>
    <property type="molecule type" value="Genomic_DNA"/>
</dbReference>
<dbReference type="InterPro" id="IPR000719">
    <property type="entry name" value="Prot_kinase_dom"/>
</dbReference>
<dbReference type="Gene3D" id="1.10.510.10">
    <property type="entry name" value="Transferase(Phosphotransferase) domain 1"/>
    <property type="match status" value="1"/>
</dbReference>
<proteinExistence type="predicted"/>
<dbReference type="PANTHER" id="PTHR23257:SF703">
    <property type="entry name" value="KINASE SUPERFAMILY WITH OCTICOSAPEPTIDE_PHOX_BEM1P DOMAIN-CONTAINING PROTEIN"/>
    <property type="match status" value="1"/>
</dbReference>
<dbReference type="PROSITE" id="PS50011">
    <property type="entry name" value="PROTEIN_KINASE_DOM"/>
    <property type="match status" value="1"/>
</dbReference>
<accession>A0ABD1I5D6</accession>
<feature type="domain" description="Protein kinase" evidence="1">
    <location>
        <begin position="1"/>
        <end position="260"/>
    </location>
</feature>
<dbReference type="PANTHER" id="PTHR23257">
    <property type="entry name" value="SERINE-THREONINE PROTEIN KINASE"/>
    <property type="match status" value="1"/>
</dbReference>
<evidence type="ECO:0000313" key="2">
    <source>
        <dbReference type="EMBL" id="KAL1563555.1"/>
    </source>
</evidence>
<dbReference type="PRINTS" id="PR00109">
    <property type="entry name" value="TYRKINASE"/>
</dbReference>
<dbReference type="InterPro" id="IPR050167">
    <property type="entry name" value="Ser_Thr_protein_kinase"/>
</dbReference>
<keyword evidence="3" id="KW-1185">Reference proteome</keyword>
<dbReference type="SUPFAM" id="SSF56112">
    <property type="entry name" value="Protein kinase-like (PK-like)"/>
    <property type="match status" value="1"/>
</dbReference>
<name>A0ABD1I5D6_SALDI</name>
<dbReference type="InterPro" id="IPR011009">
    <property type="entry name" value="Kinase-like_dom_sf"/>
</dbReference>
<comment type="caution">
    <text evidence="2">The sequence shown here is derived from an EMBL/GenBank/DDBJ whole genome shotgun (WGS) entry which is preliminary data.</text>
</comment>
<dbReference type="CDD" id="cd13999">
    <property type="entry name" value="STKc_MAP3K-like"/>
    <property type="match status" value="1"/>
</dbReference>